<dbReference type="KEGG" id="vg:10228564"/>
<sequence length="325" mass="36144">MWNIQSIPFDPVQRCRTIAEAIGEVVPDLLGSLTVSSNSYKIDLTDITTPATYTLDTEVMDLDTGVTAVVNLTFTSIGTETVDELYTALVDTFSAATPLLYFSTNLDFTLDVGKYFTLAAKEGVGFVQGITVSPNITITEELVAAPIGKPAAYMQYGKQPICQYPLIVVTPILHEEHNSVYGKGSIEVDGVQRPYVEAYIKMRVSVRCESGDYQQVLTNGTPSAGYILNQFKRRIQYDNHRQTFFEKVNASIQKDITITPVPVIDGLNHMDASTTIIEFDLIDRYIEMQGGALYAVEVKQGKFFIDKTQVMDNKERTIARPDYIP</sequence>
<protein>
    <submittedName>
        <fullName evidence="1">Uncharacterized protein ORF85</fullName>
    </submittedName>
</protein>
<accession>F1D1A7</accession>
<dbReference type="GeneID" id="10228564"/>
<dbReference type="EMBL" id="HQ641347">
    <property type="protein sequence ID" value="ADX87901.1"/>
    <property type="molecule type" value="Genomic_DNA"/>
</dbReference>
<dbReference type="Proteomes" id="UP000007502">
    <property type="component" value="Segment"/>
</dbReference>
<name>F1D1A7_9CAUD</name>
<dbReference type="CDD" id="cd13121">
    <property type="entry name" value="BF2867_like_C"/>
    <property type="match status" value="1"/>
</dbReference>
<evidence type="ECO:0000313" key="2">
    <source>
        <dbReference type="Proteomes" id="UP000007502"/>
    </source>
</evidence>
<reference evidence="1 2" key="1">
    <citation type="journal article" date="2011" name="MBio">
        <title>Evidence of a dominant lineage of Vibrio cholerae-specific lytic bacteriophages shed by cholera patients over a 10-year period in Dhaka, Bangladesh.</title>
        <authorList>
            <person name="Seed K.D."/>
            <person name="Bodi K.L."/>
            <person name="Kropinski A.M."/>
            <person name="Ackermann H.W."/>
            <person name="Calderwood S.B."/>
            <person name="Qadri F."/>
            <person name="Camilli A."/>
        </authorList>
    </citation>
    <scope>NUCLEOTIDE SEQUENCE [LARGE SCALE GENOMIC DNA]</scope>
</reference>
<keyword evidence="2" id="KW-1185">Reference proteome</keyword>
<proteinExistence type="predicted"/>
<organism evidence="1 2">
    <name type="scientific">Vibrio phage ICP1</name>
    <dbReference type="NCBI Taxonomy" id="979525"/>
    <lineage>
        <taxon>Viruses</taxon>
        <taxon>Duplodnaviria</taxon>
        <taxon>Heunggongvirae</taxon>
        <taxon>Uroviricota</taxon>
        <taxon>Caudoviricetes</taxon>
        <taxon>Mohonavirus</taxon>
        <taxon>Mohonavirus ICP1</taxon>
    </lineage>
</organism>
<evidence type="ECO:0000313" key="1">
    <source>
        <dbReference type="EMBL" id="ADX87901.1"/>
    </source>
</evidence>
<gene>
    <name evidence="1" type="primary">ORF85</name>
</gene>
<dbReference type="RefSeq" id="YP_004251026.1">
    <property type="nucleotide sequence ID" value="NC_015157.1"/>
</dbReference>